<evidence type="ECO:0000256" key="1">
    <source>
        <dbReference type="SAM" id="MobiDB-lite"/>
    </source>
</evidence>
<gene>
    <name evidence="2" type="ORF">EVOR1521_LOCUS4552</name>
</gene>
<organism evidence="2 3">
    <name type="scientific">Effrenium voratum</name>
    <dbReference type="NCBI Taxonomy" id="2562239"/>
    <lineage>
        <taxon>Eukaryota</taxon>
        <taxon>Sar</taxon>
        <taxon>Alveolata</taxon>
        <taxon>Dinophyceae</taxon>
        <taxon>Suessiales</taxon>
        <taxon>Symbiodiniaceae</taxon>
        <taxon>Effrenium</taxon>
    </lineage>
</organism>
<feature type="region of interest" description="Disordered" evidence="1">
    <location>
        <begin position="1"/>
        <end position="40"/>
    </location>
</feature>
<name>A0AA36HTU6_9DINO</name>
<evidence type="ECO:0000313" key="2">
    <source>
        <dbReference type="EMBL" id="CAJ1375230.1"/>
    </source>
</evidence>
<proteinExistence type="predicted"/>
<sequence>MDDDVPPPPPPPPPETKELQEEPHWRDRPMEASKRAAPGDTIKELSALLQALGAESPRGDAERAQEPQAEVEATEEVEEERGRGGRSSASRRAAPGDTLREELLVMRLGADSEKAALEHTGRGRR</sequence>
<comment type="caution">
    <text evidence="2">The sequence shown here is derived from an EMBL/GenBank/DDBJ whole genome shotgun (WGS) entry which is preliminary data.</text>
</comment>
<dbReference type="AlphaFoldDB" id="A0AA36HTU6"/>
<protein>
    <submittedName>
        <fullName evidence="2">Uncharacterized protein</fullName>
    </submittedName>
</protein>
<reference evidence="2" key="1">
    <citation type="submission" date="2023-08" db="EMBL/GenBank/DDBJ databases">
        <authorList>
            <person name="Chen Y."/>
            <person name="Shah S."/>
            <person name="Dougan E. K."/>
            <person name="Thang M."/>
            <person name="Chan C."/>
        </authorList>
    </citation>
    <scope>NUCLEOTIDE SEQUENCE</scope>
</reference>
<feature type="compositionally biased region" description="Pro residues" evidence="1">
    <location>
        <begin position="1"/>
        <end position="14"/>
    </location>
</feature>
<keyword evidence="3" id="KW-1185">Reference proteome</keyword>
<evidence type="ECO:0000313" key="3">
    <source>
        <dbReference type="Proteomes" id="UP001178507"/>
    </source>
</evidence>
<accession>A0AA36HTU6</accession>
<feature type="region of interest" description="Disordered" evidence="1">
    <location>
        <begin position="52"/>
        <end position="100"/>
    </location>
</feature>
<dbReference type="Proteomes" id="UP001178507">
    <property type="component" value="Unassembled WGS sequence"/>
</dbReference>
<dbReference type="EMBL" id="CAUJNA010000308">
    <property type="protein sequence ID" value="CAJ1375230.1"/>
    <property type="molecule type" value="Genomic_DNA"/>
</dbReference>
<feature type="compositionally biased region" description="Basic and acidic residues" evidence="1">
    <location>
        <begin position="15"/>
        <end position="34"/>
    </location>
</feature>